<dbReference type="STRING" id="1313296.SAMN05661091_1797"/>
<gene>
    <name evidence="2" type="ORF">SAMN05661091_1797</name>
</gene>
<evidence type="ECO:0000313" key="3">
    <source>
        <dbReference type="Proteomes" id="UP000192940"/>
    </source>
</evidence>
<keyword evidence="1" id="KW-0472">Membrane</keyword>
<keyword evidence="3" id="KW-1185">Reference proteome</keyword>
<dbReference type="AlphaFoldDB" id="A0A1X7H5S4"/>
<dbReference type="Proteomes" id="UP000192940">
    <property type="component" value="Chromosome I"/>
</dbReference>
<name>A0A1X7H5S4_9BACL</name>
<dbReference type="EMBL" id="LT840184">
    <property type="protein sequence ID" value="SMF80066.1"/>
    <property type="molecule type" value="Genomic_DNA"/>
</dbReference>
<proteinExistence type="predicted"/>
<keyword evidence="1" id="KW-1133">Transmembrane helix</keyword>
<reference evidence="3" key="1">
    <citation type="submission" date="2017-04" db="EMBL/GenBank/DDBJ databases">
        <authorList>
            <person name="Varghese N."/>
            <person name="Submissions S."/>
        </authorList>
    </citation>
    <scope>NUCLEOTIDE SEQUENCE [LARGE SCALE GENOMIC DNA]</scope>
    <source>
        <strain evidence="3">N3/975</strain>
    </source>
</reference>
<keyword evidence="1" id="KW-0812">Transmembrane</keyword>
<protein>
    <submittedName>
        <fullName evidence="2">Uncharacterized protein</fullName>
    </submittedName>
</protein>
<feature type="transmembrane region" description="Helical" evidence="1">
    <location>
        <begin position="6"/>
        <end position="25"/>
    </location>
</feature>
<evidence type="ECO:0000256" key="1">
    <source>
        <dbReference type="SAM" id="Phobius"/>
    </source>
</evidence>
<sequence length="59" mass="6965">MEVLIMIPLWLIFLALTVVVIRYAIDSSKSSRKLDVLTDEIRKLRKETRDNKHIIDKKV</sequence>
<evidence type="ECO:0000313" key="2">
    <source>
        <dbReference type="EMBL" id="SMF80066.1"/>
    </source>
</evidence>
<organism evidence="2 3">
    <name type="scientific">Paenibacillus uliginis N3/975</name>
    <dbReference type="NCBI Taxonomy" id="1313296"/>
    <lineage>
        <taxon>Bacteria</taxon>
        <taxon>Bacillati</taxon>
        <taxon>Bacillota</taxon>
        <taxon>Bacilli</taxon>
        <taxon>Bacillales</taxon>
        <taxon>Paenibacillaceae</taxon>
        <taxon>Paenibacillus</taxon>
    </lineage>
</organism>
<accession>A0A1X7H5S4</accession>